<evidence type="ECO:0000313" key="1">
    <source>
        <dbReference type="EMBL" id="KAG7563926.1"/>
    </source>
</evidence>
<protein>
    <submittedName>
        <fullName evidence="1">Uncharacterized protein</fullName>
    </submittedName>
</protein>
<evidence type="ECO:0000313" key="2">
    <source>
        <dbReference type="Proteomes" id="UP000694251"/>
    </source>
</evidence>
<gene>
    <name evidence="1" type="ORF">ISN44_As10g006820</name>
</gene>
<accession>A0A8T1ZWS8</accession>
<organism evidence="1 2">
    <name type="scientific">Arabidopsis suecica</name>
    <name type="common">Swedish thale-cress</name>
    <name type="synonym">Cardaminopsis suecica</name>
    <dbReference type="NCBI Taxonomy" id="45249"/>
    <lineage>
        <taxon>Eukaryota</taxon>
        <taxon>Viridiplantae</taxon>
        <taxon>Streptophyta</taxon>
        <taxon>Embryophyta</taxon>
        <taxon>Tracheophyta</taxon>
        <taxon>Spermatophyta</taxon>
        <taxon>Magnoliopsida</taxon>
        <taxon>eudicotyledons</taxon>
        <taxon>Gunneridae</taxon>
        <taxon>Pentapetalae</taxon>
        <taxon>rosids</taxon>
        <taxon>malvids</taxon>
        <taxon>Brassicales</taxon>
        <taxon>Brassicaceae</taxon>
        <taxon>Camelineae</taxon>
        <taxon>Arabidopsis</taxon>
    </lineage>
</organism>
<keyword evidence="2" id="KW-1185">Reference proteome</keyword>
<comment type="caution">
    <text evidence="1">The sequence shown here is derived from an EMBL/GenBank/DDBJ whole genome shotgun (WGS) entry which is preliminary data.</text>
</comment>
<reference evidence="1 2" key="1">
    <citation type="submission" date="2020-12" db="EMBL/GenBank/DDBJ databases">
        <title>Concerted genomic and epigenomic changes stabilize Arabidopsis allopolyploids.</title>
        <authorList>
            <person name="Chen Z."/>
        </authorList>
    </citation>
    <scope>NUCLEOTIDE SEQUENCE [LARGE SCALE GENOMIC DNA]</scope>
    <source>
        <strain evidence="1">As9502</strain>
        <tissue evidence="1">Leaf</tissue>
    </source>
</reference>
<dbReference type="EMBL" id="JAEFBJ010000010">
    <property type="protein sequence ID" value="KAG7563926.1"/>
    <property type="molecule type" value="Genomic_DNA"/>
</dbReference>
<sequence>MFLELRLVLINSFWIFFLCKTVSGLIEVYSLFVGSQSVVDSCKLFEFKCSDISSCCCFATAGEKQMILPTIYYWRWFPSPKKSMTPMAKDDDGNLSFAHLTRVLTRFFGWSYLTQSSSVSDALLGSSWACVFFVICNVCQDRLYVAL</sequence>
<proteinExistence type="predicted"/>
<dbReference type="Proteomes" id="UP000694251">
    <property type="component" value="Chromosome 10"/>
</dbReference>
<name>A0A8T1ZWS8_ARASU</name>
<dbReference type="AlphaFoldDB" id="A0A8T1ZWS8"/>